<accession>A0AAU7CG32</accession>
<dbReference type="AlphaFoldDB" id="A0AAU7CG32"/>
<dbReference type="SUPFAM" id="SSF53649">
    <property type="entry name" value="Alkaline phosphatase-like"/>
    <property type="match status" value="1"/>
</dbReference>
<dbReference type="RefSeq" id="WP_406696868.1">
    <property type="nucleotide sequence ID" value="NZ_CP155447.1"/>
</dbReference>
<dbReference type="InterPro" id="IPR010869">
    <property type="entry name" value="DUF1501"/>
</dbReference>
<reference evidence="1" key="1">
    <citation type="submission" date="2024-05" db="EMBL/GenBank/DDBJ databases">
        <title>Planctomycetes of the genus Singulisphaera possess chitinolytic capabilities.</title>
        <authorList>
            <person name="Ivanova A."/>
        </authorList>
    </citation>
    <scope>NUCLEOTIDE SEQUENCE</scope>
    <source>
        <strain evidence="1">Ch08T</strain>
    </source>
</reference>
<gene>
    <name evidence="1" type="ORF">V5E97_38375</name>
</gene>
<dbReference type="PANTHER" id="PTHR43737:SF1">
    <property type="entry name" value="DUF1501 DOMAIN-CONTAINING PROTEIN"/>
    <property type="match status" value="1"/>
</dbReference>
<dbReference type="Pfam" id="PF07394">
    <property type="entry name" value="DUF1501"/>
    <property type="match status" value="1"/>
</dbReference>
<dbReference type="PANTHER" id="PTHR43737">
    <property type="entry name" value="BLL7424 PROTEIN"/>
    <property type="match status" value="1"/>
</dbReference>
<name>A0AAU7CG32_9BACT</name>
<sequence>MEERAGGFAHKVSHRLGASGWSPSESDLLGAGSTSRRWFMRAGLSGIAGLSAAQLLQLRAEAAITGGAATKPKSVILFWLSGGPSHLDMWDPKPDAPSEVRGPFGSIATNVPGVRFSEHLPRQAAIMDKLTVIRSMDCSASNHTPITMQAGNPLARRTDDNREGGGFPSMGSIVAKLRGPNDPNMPAFVGLADSWKADVWGAGHMGAAFEPVKGSELAGRFELPKGVNLDRLTSREALRKQFDHLRSDVDSNSAIEHVDRYTRQAIDMVSSGQAQRAFQLDKEDPKLRDAYGRDSIGTKALLARRLVEAGVSYVMVSGAWGYFDHHGDNVVWKGIEKGLKPLLPRVDQTLATLVADLEGRGLLDSTLIVMMGEFGRSPVINREAGREHWTHVMSMVLAGGGLRHGQVIGATDSKGYGINQRKVTPQDLAATIFTYLGIDPNGYWVNPQGRPIPIVVEGGQPISELF</sequence>
<dbReference type="InterPro" id="IPR017850">
    <property type="entry name" value="Alkaline_phosphatase_core_sf"/>
</dbReference>
<proteinExistence type="predicted"/>
<protein>
    <submittedName>
        <fullName evidence="1">DUF1501 domain-containing protein</fullName>
    </submittedName>
</protein>
<dbReference type="Gene3D" id="3.40.720.10">
    <property type="entry name" value="Alkaline Phosphatase, subunit A"/>
    <property type="match status" value="1"/>
</dbReference>
<evidence type="ECO:0000313" key="1">
    <source>
        <dbReference type="EMBL" id="XBH04121.1"/>
    </source>
</evidence>
<dbReference type="EMBL" id="CP155447">
    <property type="protein sequence ID" value="XBH04121.1"/>
    <property type="molecule type" value="Genomic_DNA"/>
</dbReference>
<organism evidence="1">
    <name type="scientific">Singulisphaera sp. Ch08</name>
    <dbReference type="NCBI Taxonomy" id="3120278"/>
    <lineage>
        <taxon>Bacteria</taxon>
        <taxon>Pseudomonadati</taxon>
        <taxon>Planctomycetota</taxon>
        <taxon>Planctomycetia</taxon>
        <taxon>Isosphaerales</taxon>
        <taxon>Isosphaeraceae</taxon>
        <taxon>Singulisphaera</taxon>
    </lineage>
</organism>